<accession>A0A183AQ49</accession>
<sequence>LESTGSSMEPTLTEDQPGSPSRGVELGNDVSRSRSDVDPPTSRSQWVTPGQTIVQKLSEVPITSGTEFTRIRAGGIAFDALINGEERMITAPPKRAWQAFVPCDSQETKAFQPISVDLVTNQSDQGATNSSPTPGPTGPGGPNVTLPSACIPDESTSPKYFGSFGSQTRCESSKLIRMGTYRLEQPRTTGAPDITTTRGLFEKVDFIETTNLKKPTGEETLMERITEISDTLNRVSLEKIDHSLQHSKVSRFIRLQYQVNFSFPPCNPH</sequence>
<proteinExistence type="predicted"/>
<reference evidence="2" key="1">
    <citation type="submission" date="2016-06" db="UniProtKB">
        <authorList>
            <consortium name="WormBaseParasite"/>
        </authorList>
    </citation>
    <scope>IDENTIFICATION</scope>
</reference>
<dbReference type="AlphaFoldDB" id="A0A183AQ49"/>
<evidence type="ECO:0000256" key="1">
    <source>
        <dbReference type="SAM" id="MobiDB-lite"/>
    </source>
</evidence>
<feature type="region of interest" description="Disordered" evidence="1">
    <location>
        <begin position="1"/>
        <end position="47"/>
    </location>
</feature>
<evidence type="ECO:0000313" key="2">
    <source>
        <dbReference type="WBParaSite" id="ECPE_0000911201-mRNA-1"/>
    </source>
</evidence>
<feature type="compositionally biased region" description="Polar residues" evidence="1">
    <location>
        <begin position="122"/>
        <end position="131"/>
    </location>
</feature>
<feature type="region of interest" description="Disordered" evidence="1">
    <location>
        <begin position="122"/>
        <end position="151"/>
    </location>
</feature>
<protein>
    <submittedName>
        <fullName evidence="2">ZU5 domain-containing protein</fullName>
    </submittedName>
</protein>
<dbReference type="WBParaSite" id="ECPE_0000911201-mRNA-1">
    <property type="protein sequence ID" value="ECPE_0000911201-mRNA-1"/>
    <property type="gene ID" value="ECPE_0000911201"/>
</dbReference>
<name>A0A183AQ49_9TREM</name>
<feature type="compositionally biased region" description="Polar residues" evidence="1">
    <location>
        <begin position="1"/>
        <end position="19"/>
    </location>
</feature>
<organism evidence="2">
    <name type="scientific">Echinostoma caproni</name>
    <dbReference type="NCBI Taxonomy" id="27848"/>
    <lineage>
        <taxon>Eukaryota</taxon>
        <taxon>Metazoa</taxon>
        <taxon>Spiralia</taxon>
        <taxon>Lophotrochozoa</taxon>
        <taxon>Platyhelminthes</taxon>
        <taxon>Trematoda</taxon>
        <taxon>Digenea</taxon>
        <taxon>Plagiorchiida</taxon>
        <taxon>Echinostomata</taxon>
        <taxon>Echinostomatoidea</taxon>
        <taxon>Echinostomatidae</taxon>
        <taxon>Echinostoma</taxon>
    </lineage>
</organism>